<protein>
    <submittedName>
        <fullName evidence="11">NADH:flavin oxidoreductases</fullName>
    </submittedName>
</protein>
<dbReference type="SUPFAM" id="SSF51395">
    <property type="entry name" value="FMN-linked oxidoreductases"/>
    <property type="match status" value="1"/>
</dbReference>
<dbReference type="Pfam" id="PF12831">
    <property type="entry name" value="FAD_oxidored"/>
    <property type="match status" value="1"/>
</dbReference>
<dbReference type="HOGENOM" id="CLU_012153_1_2_9"/>
<comment type="cofactor">
    <cofactor evidence="1">
        <name>FMN</name>
        <dbReference type="ChEBI" id="CHEBI:58210"/>
    </cofactor>
</comment>
<evidence type="ECO:0000256" key="7">
    <source>
        <dbReference type="ARBA" id="ARBA00023002"/>
    </source>
</evidence>
<dbReference type="EMBL" id="AP009389">
    <property type="protein sequence ID" value="BAF58776.1"/>
    <property type="molecule type" value="Genomic_DNA"/>
</dbReference>
<name>A5D4R7_PELTS</name>
<evidence type="ECO:0000256" key="6">
    <source>
        <dbReference type="ARBA" id="ARBA00022723"/>
    </source>
</evidence>
<evidence type="ECO:0000256" key="2">
    <source>
        <dbReference type="ARBA" id="ARBA00001966"/>
    </source>
</evidence>
<dbReference type="GO" id="GO:0033543">
    <property type="term" value="P:fatty acid beta-oxidation, unsaturated, even number, reductase/isomerase pathway"/>
    <property type="evidence" value="ECO:0007669"/>
    <property type="project" value="TreeGrafter"/>
</dbReference>
<dbReference type="PANTHER" id="PTHR42917:SF2">
    <property type="entry name" value="2,4-DIENOYL-COA REDUCTASE [(2E)-ENOYL-COA-PRODUCING]"/>
    <property type="match status" value="1"/>
</dbReference>
<dbReference type="Gene3D" id="3.20.20.70">
    <property type="entry name" value="Aldolase class I"/>
    <property type="match status" value="1"/>
</dbReference>
<dbReference type="eggNOG" id="COG0446">
    <property type="taxonomic scope" value="Bacteria"/>
</dbReference>
<keyword evidence="6" id="KW-0479">Metal-binding</keyword>
<dbReference type="SUPFAM" id="SSF51971">
    <property type="entry name" value="Nucleotide-binding domain"/>
    <property type="match status" value="1"/>
</dbReference>
<dbReference type="GO" id="GO:0046872">
    <property type="term" value="F:metal ion binding"/>
    <property type="evidence" value="ECO:0007669"/>
    <property type="project" value="UniProtKB-KW"/>
</dbReference>
<accession>A5D4R7</accession>
<dbReference type="PRINTS" id="PR00420">
    <property type="entry name" value="RNGMNOXGNASE"/>
</dbReference>
<dbReference type="NCBIfam" id="TIGR03997">
    <property type="entry name" value="mycofact_OYE_2"/>
    <property type="match status" value="1"/>
</dbReference>
<keyword evidence="12" id="KW-1185">Reference proteome</keyword>
<evidence type="ECO:0000256" key="5">
    <source>
        <dbReference type="ARBA" id="ARBA00022643"/>
    </source>
</evidence>
<dbReference type="Gene3D" id="3.40.50.720">
    <property type="entry name" value="NAD(P)-binding Rossmann-like Domain"/>
    <property type="match status" value="1"/>
</dbReference>
<dbReference type="GO" id="GO:0010181">
    <property type="term" value="F:FMN binding"/>
    <property type="evidence" value="ECO:0007669"/>
    <property type="project" value="InterPro"/>
</dbReference>
<comment type="similarity">
    <text evidence="3">In the N-terminal section; belongs to the NADH:flavin oxidoreductase/NADH oxidase family.</text>
</comment>
<dbReference type="AlphaFoldDB" id="A5D4R7"/>
<gene>
    <name evidence="11" type="primary">NemA</name>
    <name evidence="11" type="ordered locus">PTH_0595</name>
</gene>
<dbReference type="STRING" id="370438.PTH_0595"/>
<dbReference type="GO" id="GO:0008670">
    <property type="term" value="F:2,4-dienoyl-CoA reductase (NADPH) activity"/>
    <property type="evidence" value="ECO:0007669"/>
    <property type="project" value="TreeGrafter"/>
</dbReference>
<dbReference type="InterPro" id="IPR036188">
    <property type="entry name" value="FAD/NAD-bd_sf"/>
</dbReference>
<keyword evidence="7" id="KW-0560">Oxidoreductase</keyword>
<dbReference type="eggNOG" id="COG1902">
    <property type="taxonomic scope" value="Bacteria"/>
</dbReference>
<keyword evidence="5" id="KW-0288">FMN</keyword>
<evidence type="ECO:0000256" key="9">
    <source>
        <dbReference type="ARBA" id="ARBA00023014"/>
    </source>
</evidence>
<keyword evidence="8" id="KW-0408">Iron</keyword>
<proteinExistence type="inferred from homology"/>
<organism evidence="11 12">
    <name type="scientific">Pelotomaculum thermopropionicum (strain DSM 13744 / JCM 10971 / SI)</name>
    <dbReference type="NCBI Taxonomy" id="370438"/>
    <lineage>
        <taxon>Bacteria</taxon>
        <taxon>Bacillati</taxon>
        <taxon>Bacillota</taxon>
        <taxon>Clostridia</taxon>
        <taxon>Eubacteriales</taxon>
        <taxon>Desulfotomaculaceae</taxon>
        <taxon>Pelotomaculum</taxon>
    </lineage>
</organism>
<keyword evidence="9" id="KW-0411">Iron-sulfur</keyword>
<evidence type="ECO:0000256" key="8">
    <source>
        <dbReference type="ARBA" id="ARBA00023004"/>
    </source>
</evidence>
<dbReference type="InterPro" id="IPR023987">
    <property type="entry name" value="CHP03977_oxidoreductase"/>
</dbReference>
<keyword evidence="4" id="KW-0285">Flavoprotein</keyword>
<evidence type="ECO:0000313" key="12">
    <source>
        <dbReference type="Proteomes" id="UP000006556"/>
    </source>
</evidence>
<dbReference type="InterPro" id="IPR051793">
    <property type="entry name" value="NADH:flavin_oxidoreductase"/>
</dbReference>
<comment type="cofactor">
    <cofactor evidence="2">
        <name>[4Fe-4S] cluster</name>
        <dbReference type="ChEBI" id="CHEBI:49883"/>
    </cofactor>
</comment>
<evidence type="ECO:0000256" key="1">
    <source>
        <dbReference type="ARBA" id="ARBA00001917"/>
    </source>
</evidence>
<dbReference type="SUPFAM" id="SSF51905">
    <property type="entry name" value="FAD/NAD(P)-binding domain"/>
    <property type="match status" value="1"/>
</dbReference>
<feature type="domain" description="NADH:flavin oxidoreductase/NADH oxidase N-terminal" evidence="10">
    <location>
        <begin position="13"/>
        <end position="337"/>
    </location>
</feature>
<dbReference type="InterPro" id="IPR013785">
    <property type="entry name" value="Aldolase_TIM"/>
</dbReference>
<evidence type="ECO:0000256" key="3">
    <source>
        <dbReference type="ARBA" id="ARBA00011048"/>
    </source>
</evidence>
<dbReference type="PANTHER" id="PTHR42917">
    <property type="entry name" value="2,4-DIENOYL-COA REDUCTASE"/>
    <property type="match status" value="1"/>
</dbReference>
<evidence type="ECO:0000259" key="10">
    <source>
        <dbReference type="Pfam" id="PF00724"/>
    </source>
</evidence>
<reference evidence="12" key="1">
    <citation type="journal article" date="2008" name="Genome Res.">
        <title>The genome of Pelotomaculum thermopropionicum reveals niche-associated evolution in anaerobic microbiota.</title>
        <authorList>
            <person name="Kosaka T."/>
            <person name="Kato S."/>
            <person name="Shimoyama T."/>
            <person name="Ishii S."/>
            <person name="Abe T."/>
            <person name="Watanabe K."/>
        </authorList>
    </citation>
    <scope>NUCLEOTIDE SEQUENCE [LARGE SCALE GENOMIC DNA]</scope>
    <source>
        <strain evidence="12">DSM 13744 / JCM 10971 / SI</strain>
    </source>
</reference>
<evidence type="ECO:0000313" key="11">
    <source>
        <dbReference type="EMBL" id="BAF58776.1"/>
    </source>
</evidence>
<dbReference type="CDD" id="cd04734">
    <property type="entry name" value="OYE_like_3_FMN"/>
    <property type="match status" value="1"/>
</dbReference>
<dbReference type="KEGG" id="pth:PTH_0595"/>
<sequence length="649" mass="70068">MKGHLYKRILSRLKIGNIELPNRIVFGAHPTNFASRNLLSDRHVAYYRERARGGAGMIVLEEQLVHPSDLPYEKALFGFSEEIIPGYRRVAEAVHEHGAVVVAQLNHSGMQSEGSTAMHVLWAPGTVPDVVSREVPKAMEESDIAEVTGGFARAAGHAVAGGLDGVEINAAQFSLVRQFMSPLTNRRADSYGGSLANRLRFCIEILKAVRAVLGEDRLLGIRLCGDELAPWGGLTPEDAAEIAVELEKLDVLDYLTVSAGSLYSLHLSAATFYIEPGFAVEAAAKIKKAVRLPVFAEGRIHRPEYAARIVDEGLVDGVYMNRALICDPWLPRKLERGEVERVRECLSCNQGCQVRHAMGKPLSCAVNPVAGREYEEETAGLRPAGAPKKVLVVGGGPAGMEAARTAAIRGHRVILWEAGPAPGGALAACAHIGEFARLLKTWARELADCGVAVVTGKYCRPEDVLAERPDALVLATGSRTAKPAFPVRKCPAVTAREAAVKPDGVGKTVLFWDEVGDRVMARAVEKLLAGGKTVYFVTPDLFAGGKLAATLELTPFYRRFMAGAAEIFTSSLVIEVDGGRAVVENRFGGRTVTLTGIDTLVYNCWPRPDESLYLALKDRVEEVYRAGDCLAPRGIAEAVRDGYLIGKSL</sequence>
<dbReference type="InterPro" id="IPR001155">
    <property type="entry name" value="OxRdtase_FMN_N"/>
</dbReference>
<dbReference type="Gene3D" id="3.50.50.60">
    <property type="entry name" value="FAD/NAD(P)-binding domain"/>
    <property type="match status" value="1"/>
</dbReference>
<dbReference type="Proteomes" id="UP000006556">
    <property type="component" value="Chromosome"/>
</dbReference>
<dbReference type="GO" id="GO:0051536">
    <property type="term" value="F:iron-sulfur cluster binding"/>
    <property type="evidence" value="ECO:0007669"/>
    <property type="project" value="UniProtKB-KW"/>
</dbReference>
<dbReference type="Pfam" id="PF00724">
    <property type="entry name" value="Oxidored_FMN"/>
    <property type="match status" value="1"/>
</dbReference>
<evidence type="ECO:0000256" key="4">
    <source>
        <dbReference type="ARBA" id="ARBA00022630"/>
    </source>
</evidence>